<evidence type="ECO:0000313" key="2">
    <source>
        <dbReference type="Proteomes" id="UP000807825"/>
    </source>
</evidence>
<dbReference type="EMBL" id="JACRDE010000258">
    <property type="protein sequence ID" value="MBI5249719.1"/>
    <property type="molecule type" value="Genomic_DNA"/>
</dbReference>
<accession>A0A9D6Z3B9</accession>
<dbReference type="AlphaFoldDB" id="A0A9D6Z3B9"/>
<reference evidence="1" key="1">
    <citation type="submission" date="2020-07" db="EMBL/GenBank/DDBJ databases">
        <title>Huge and variable diversity of episymbiotic CPR bacteria and DPANN archaea in groundwater ecosystems.</title>
        <authorList>
            <person name="He C.Y."/>
            <person name="Keren R."/>
            <person name="Whittaker M."/>
            <person name="Farag I.F."/>
            <person name="Doudna J."/>
            <person name="Cate J.H.D."/>
            <person name="Banfield J.F."/>
        </authorList>
    </citation>
    <scope>NUCLEOTIDE SEQUENCE</scope>
    <source>
        <strain evidence="1">NC_groundwater_1664_Pr3_B-0.1um_52_9</strain>
    </source>
</reference>
<proteinExistence type="predicted"/>
<organism evidence="1 2">
    <name type="scientific">Desulfomonile tiedjei</name>
    <dbReference type="NCBI Taxonomy" id="2358"/>
    <lineage>
        <taxon>Bacteria</taxon>
        <taxon>Pseudomonadati</taxon>
        <taxon>Thermodesulfobacteriota</taxon>
        <taxon>Desulfomonilia</taxon>
        <taxon>Desulfomonilales</taxon>
        <taxon>Desulfomonilaceae</taxon>
        <taxon>Desulfomonile</taxon>
    </lineage>
</organism>
<gene>
    <name evidence="1" type="ORF">HY912_09505</name>
</gene>
<name>A0A9D6Z3B9_9BACT</name>
<dbReference type="Proteomes" id="UP000807825">
    <property type="component" value="Unassembled WGS sequence"/>
</dbReference>
<comment type="caution">
    <text evidence="1">The sequence shown here is derived from an EMBL/GenBank/DDBJ whole genome shotgun (WGS) entry which is preliminary data.</text>
</comment>
<evidence type="ECO:0000313" key="1">
    <source>
        <dbReference type="EMBL" id="MBI5249719.1"/>
    </source>
</evidence>
<protein>
    <submittedName>
        <fullName evidence="1">Uncharacterized protein</fullName>
    </submittedName>
</protein>
<sequence>MKYRVHYKNDEMSGVCVGSKGWETSETDDLSEAIERAGDRGYIQRISDGARYYPREEVWLDVDGNELR</sequence>